<sequence>MDVKGYTAISGAMLRAGIFGYGGGPSVIPLFRHEAVTRYKWMTDQEFGELLAFANALPGPIATKLAAQLGYQQKGTVGAVVAILAHILPTTIAMVALLGALYAMKESVIVAGMIAAVRPVIAVLLGITAYEFCAKTWGGLGKVIGVGFGIFAFLLLGVLDVHPAIVIVAFLAYGTVHIKVFDWANKKWGKKDSMREKSGGISS</sequence>
<dbReference type="InterPro" id="IPR052518">
    <property type="entry name" value="CHR_Transporter"/>
</dbReference>
<name>A0ABQ4KVM8_SIMTE</name>
<protein>
    <submittedName>
        <fullName evidence="8">Transporter YwrB</fullName>
    </submittedName>
</protein>
<keyword evidence="4 7" id="KW-0812">Transmembrane</keyword>
<proteinExistence type="inferred from homology"/>
<dbReference type="EMBL" id="BORJ01000003">
    <property type="protein sequence ID" value="GIN95550.1"/>
    <property type="molecule type" value="Genomic_DNA"/>
</dbReference>
<evidence type="ECO:0000256" key="6">
    <source>
        <dbReference type="ARBA" id="ARBA00023136"/>
    </source>
</evidence>
<comment type="subcellular location">
    <subcellularLocation>
        <location evidence="1">Cell membrane</location>
        <topology evidence="1">Multi-pass membrane protein</topology>
    </subcellularLocation>
</comment>
<dbReference type="Pfam" id="PF02417">
    <property type="entry name" value="Chromate_transp"/>
    <property type="match status" value="1"/>
</dbReference>
<dbReference type="Proteomes" id="UP000680670">
    <property type="component" value="Unassembled WGS sequence"/>
</dbReference>
<comment type="caution">
    <text evidence="8">The sequence shown here is derived from an EMBL/GenBank/DDBJ whole genome shotgun (WGS) entry which is preliminary data.</text>
</comment>
<accession>A0ABQ4KVM8</accession>
<evidence type="ECO:0000256" key="4">
    <source>
        <dbReference type="ARBA" id="ARBA00022692"/>
    </source>
</evidence>
<feature type="transmembrane region" description="Helical" evidence="7">
    <location>
        <begin position="108"/>
        <end position="127"/>
    </location>
</feature>
<dbReference type="InterPro" id="IPR003370">
    <property type="entry name" value="Chromate_transpt"/>
</dbReference>
<reference evidence="8 9" key="1">
    <citation type="submission" date="2021-03" db="EMBL/GenBank/DDBJ databases">
        <title>Antimicrobial resistance genes in bacteria isolated from Japanese honey, and their potential for conferring macrolide and lincosamide resistance in the American foulbrood pathogen Paenibacillus larvae.</title>
        <authorList>
            <person name="Okamoto M."/>
            <person name="Kumagai M."/>
            <person name="Kanamori H."/>
            <person name="Takamatsu D."/>
        </authorList>
    </citation>
    <scope>NUCLEOTIDE SEQUENCE [LARGE SCALE GENOMIC DNA]</scope>
    <source>
        <strain evidence="8 9">J6TS1</strain>
    </source>
</reference>
<evidence type="ECO:0000256" key="2">
    <source>
        <dbReference type="ARBA" id="ARBA00005262"/>
    </source>
</evidence>
<keyword evidence="9" id="KW-1185">Reference proteome</keyword>
<keyword evidence="5 7" id="KW-1133">Transmembrane helix</keyword>
<evidence type="ECO:0000256" key="5">
    <source>
        <dbReference type="ARBA" id="ARBA00022989"/>
    </source>
</evidence>
<comment type="similarity">
    <text evidence="2">Belongs to the chromate ion transporter (CHR) (TC 2.A.51) family.</text>
</comment>
<dbReference type="RefSeq" id="WP_212953665.1">
    <property type="nucleotide sequence ID" value="NZ_BORJ01000003.1"/>
</dbReference>
<keyword evidence="3" id="KW-1003">Cell membrane</keyword>
<dbReference type="PANTHER" id="PTHR43663:SF1">
    <property type="entry name" value="CHROMATE TRANSPORTER"/>
    <property type="match status" value="1"/>
</dbReference>
<gene>
    <name evidence="8" type="primary">ywrB</name>
    <name evidence="8" type="ORF">J6TS1_14200</name>
</gene>
<keyword evidence="6 7" id="KW-0472">Membrane</keyword>
<evidence type="ECO:0000256" key="1">
    <source>
        <dbReference type="ARBA" id="ARBA00004651"/>
    </source>
</evidence>
<evidence type="ECO:0000256" key="7">
    <source>
        <dbReference type="SAM" id="Phobius"/>
    </source>
</evidence>
<evidence type="ECO:0000313" key="8">
    <source>
        <dbReference type="EMBL" id="GIN95550.1"/>
    </source>
</evidence>
<feature type="transmembrane region" description="Helical" evidence="7">
    <location>
        <begin position="165"/>
        <end position="185"/>
    </location>
</feature>
<organism evidence="8 9">
    <name type="scientific">Siminovitchia terrae</name>
    <name type="common">Bacillus terrae</name>
    <dbReference type="NCBI Taxonomy" id="1914933"/>
    <lineage>
        <taxon>Bacteria</taxon>
        <taxon>Bacillati</taxon>
        <taxon>Bacillota</taxon>
        <taxon>Bacilli</taxon>
        <taxon>Bacillales</taxon>
        <taxon>Bacillaceae</taxon>
        <taxon>Siminovitchia</taxon>
    </lineage>
</organism>
<evidence type="ECO:0000256" key="3">
    <source>
        <dbReference type="ARBA" id="ARBA00022475"/>
    </source>
</evidence>
<feature type="transmembrane region" description="Helical" evidence="7">
    <location>
        <begin position="77"/>
        <end position="102"/>
    </location>
</feature>
<evidence type="ECO:0000313" key="9">
    <source>
        <dbReference type="Proteomes" id="UP000680670"/>
    </source>
</evidence>
<feature type="transmembrane region" description="Helical" evidence="7">
    <location>
        <begin position="139"/>
        <end position="159"/>
    </location>
</feature>
<dbReference type="PANTHER" id="PTHR43663">
    <property type="entry name" value="CHROMATE TRANSPORT PROTEIN-RELATED"/>
    <property type="match status" value="1"/>
</dbReference>